<organism evidence="1 2">
    <name type="scientific">Austropuccinia psidii MF-1</name>
    <dbReference type="NCBI Taxonomy" id="1389203"/>
    <lineage>
        <taxon>Eukaryota</taxon>
        <taxon>Fungi</taxon>
        <taxon>Dikarya</taxon>
        <taxon>Basidiomycota</taxon>
        <taxon>Pucciniomycotina</taxon>
        <taxon>Pucciniomycetes</taxon>
        <taxon>Pucciniales</taxon>
        <taxon>Sphaerophragmiaceae</taxon>
        <taxon>Austropuccinia</taxon>
    </lineage>
</organism>
<reference evidence="1" key="1">
    <citation type="submission" date="2021-03" db="EMBL/GenBank/DDBJ databases">
        <title>Draft genome sequence of rust myrtle Austropuccinia psidii MF-1, a brazilian biotype.</title>
        <authorList>
            <person name="Quecine M.C."/>
            <person name="Pachon D.M.R."/>
            <person name="Bonatelli M.L."/>
            <person name="Correr F.H."/>
            <person name="Franceschini L.M."/>
            <person name="Leite T.F."/>
            <person name="Margarido G.R.A."/>
            <person name="Almeida C.A."/>
            <person name="Ferrarezi J.A."/>
            <person name="Labate C.A."/>
        </authorList>
    </citation>
    <scope>NUCLEOTIDE SEQUENCE</scope>
    <source>
        <strain evidence="1">MF-1</strain>
    </source>
</reference>
<dbReference type="InterPro" id="IPR027417">
    <property type="entry name" value="P-loop_NTPase"/>
</dbReference>
<proteinExistence type="predicted"/>
<dbReference type="Gene3D" id="3.40.50.10810">
    <property type="entry name" value="Tandem AAA-ATPase domain"/>
    <property type="match status" value="1"/>
</dbReference>
<evidence type="ECO:0000313" key="1">
    <source>
        <dbReference type="EMBL" id="MBW0572116.1"/>
    </source>
</evidence>
<accession>A0A9Q3K170</accession>
<dbReference type="AlphaFoldDB" id="A0A9Q3K170"/>
<sequence>MGAPICNTIYDPLGVISFITQPQSSDQDNWSPFILSIISKGGTDILHLALRHLSLSHTKTTHLQSLPANSHHYELLPLNPTMQQEYSRLYEELLSSKCKGPGEFFSNINMLRICCNHYIMLNTIANAIWNTTRAGALRITPQQLHKLLWTWKHA</sequence>
<dbReference type="EMBL" id="AVOT02089502">
    <property type="protein sequence ID" value="MBW0572116.1"/>
    <property type="molecule type" value="Genomic_DNA"/>
</dbReference>
<name>A0A9Q3K170_9BASI</name>
<comment type="caution">
    <text evidence="1">The sequence shown here is derived from an EMBL/GenBank/DDBJ whole genome shotgun (WGS) entry which is preliminary data.</text>
</comment>
<gene>
    <name evidence="1" type="ORF">O181_111831</name>
</gene>
<evidence type="ECO:0000313" key="2">
    <source>
        <dbReference type="Proteomes" id="UP000765509"/>
    </source>
</evidence>
<keyword evidence="2" id="KW-1185">Reference proteome</keyword>
<dbReference type="Proteomes" id="UP000765509">
    <property type="component" value="Unassembled WGS sequence"/>
</dbReference>
<dbReference type="Gene3D" id="3.40.50.300">
    <property type="entry name" value="P-loop containing nucleotide triphosphate hydrolases"/>
    <property type="match status" value="1"/>
</dbReference>
<protein>
    <submittedName>
        <fullName evidence="1">Uncharacterized protein</fullName>
    </submittedName>
</protein>
<dbReference type="OrthoDB" id="2505291at2759"/>
<dbReference type="InterPro" id="IPR038718">
    <property type="entry name" value="SNF2-like_sf"/>
</dbReference>